<evidence type="ECO:0000313" key="2">
    <source>
        <dbReference type="Proteomes" id="UP000245202"/>
    </source>
</evidence>
<dbReference type="EMBL" id="BDQX01000354">
    <property type="protein sequence ID" value="GBG10733.1"/>
    <property type="molecule type" value="Genomic_DNA"/>
</dbReference>
<protein>
    <recommendedName>
        <fullName evidence="3">DNA-binding protein</fullName>
    </recommendedName>
</protein>
<proteinExistence type="predicted"/>
<name>A0A2R5F2Z6_9BACL</name>
<organism evidence="1 2">
    <name type="scientific">Paenibacillus agaridevorans</name>
    <dbReference type="NCBI Taxonomy" id="171404"/>
    <lineage>
        <taxon>Bacteria</taxon>
        <taxon>Bacillati</taxon>
        <taxon>Bacillota</taxon>
        <taxon>Bacilli</taxon>
        <taxon>Bacillales</taxon>
        <taxon>Paenibacillaceae</taxon>
        <taxon>Paenibacillus</taxon>
    </lineage>
</organism>
<gene>
    <name evidence="1" type="ORF">PAT3040_05492</name>
</gene>
<evidence type="ECO:0000313" key="1">
    <source>
        <dbReference type="EMBL" id="GBG10733.1"/>
    </source>
</evidence>
<keyword evidence="2" id="KW-1185">Reference proteome</keyword>
<comment type="caution">
    <text evidence="1">The sequence shown here is derived from an EMBL/GenBank/DDBJ whole genome shotgun (WGS) entry which is preliminary data.</text>
</comment>
<evidence type="ECO:0008006" key="3">
    <source>
        <dbReference type="Google" id="ProtNLM"/>
    </source>
</evidence>
<feature type="non-terminal residue" evidence="1">
    <location>
        <position position="27"/>
    </location>
</feature>
<reference evidence="1 2" key="1">
    <citation type="submission" date="2017-08" db="EMBL/GenBank/DDBJ databases">
        <title>Substantial Increase in Enzyme Production by Combined Drug-Resistance Mutations in Paenibacillus agaridevorans.</title>
        <authorList>
            <person name="Tanaka Y."/>
            <person name="Funane K."/>
            <person name="Hosaka T."/>
            <person name="Shiwa Y."/>
            <person name="Fujita N."/>
            <person name="Miyazaki T."/>
            <person name="Yoshikawa H."/>
            <person name="Murakami K."/>
            <person name="Kasahara K."/>
            <person name="Inaoka T."/>
            <person name="Hiraga Y."/>
            <person name="Ochi K."/>
        </authorList>
    </citation>
    <scope>NUCLEOTIDE SEQUENCE [LARGE SCALE GENOMIC DNA]</scope>
    <source>
        <strain evidence="1 2">T-3040</strain>
    </source>
</reference>
<dbReference type="AlphaFoldDB" id="A0A2R5F2Z6"/>
<sequence length="27" mass="3010">MLSYKEMAELTGFEPAVSCVTGRHVRP</sequence>
<accession>A0A2R5F2Z6</accession>
<dbReference type="Proteomes" id="UP000245202">
    <property type="component" value="Unassembled WGS sequence"/>
</dbReference>